<organism evidence="2 4">
    <name type="scientific">Didymodactylos carnosus</name>
    <dbReference type="NCBI Taxonomy" id="1234261"/>
    <lineage>
        <taxon>Eukaryota</taxon>
        <taxon>Metazoa</taxon>
        <taxon>Spiralia</taxon>
        <taxon>Gnathifera</taxon>
        <taxon>Rotifera</taxon>
        <taxon>Eurotatoria</taxon>
        <taxon>Bdelloidea</taxon>
        <taxon>Philodinida</taxon>
        <taxon>Philodinidae</taxon>
        <taxon>Didymodactylos</taxon>
    </lineage>
</organism>
<dbReference type="SUPFAM" id="SSF48452">
    <property type="entry name" value="TPR-like"/>
    <property type="match status" value="1"/>
</dbReference>
<dbReference type="PROSITE" id="PS50005">
    <property type="entry name" value="TPR"/>
    <property type="match status" value="1"/>
</dbReference>
<name>A0A815WPR2_9BILA</name>
<protein>
    <recommendedName>
        <fullName evidence="5">Mono(ADP-ribosyl)transferase</fullName>
    </recommendedName>
</protein>
<sequence>MLTQNRGGGESSTNPTAEQFGGLALYDIFCRGPKLDKQELVSICRDYYAGDTCYLKILDEFTRDYKPSCALWWYTKEPLIYSLLNKALRAFDRHLISLFAFFIRDMRQALAKLHSTSGLKEPLRLYRGQTMQRDEITYLSKRVGEHVTMRAFLSTTDRMVALMFASQPGNQPNAHLLEPVLLEIEADPSMSVLTPFANIQSRSNHPDEEEWLFHLNPIFTLTDIERNDDFTKPTVIRLTLTRIPEYLLTPLNQIAKVMGKESICSFSTGLVALTDYLHVTDRQVQERKHFQALCEAEASAEKGMLFVKLGNEAFNNGHFALAIECYRAAIHSPDYSLSDEVLKSSWEKIGYAHVQLEQIDPAIDAYRRTLDICAFDESYAESIWLATWCRRWLAILLTSQNQCHEAIKLIRDNMQITEVGGDNTKEFKDIDWQLCHLDRSVFYYSTFPDDQEWLFMVYNVLADAYTTLHEYSRARISLQRALDICRTNNITKKIKSTQAKLGRFFFWPDTGWVLR</sequence>
<proteinExistence type="predicted"/>
<dbReference type="InterPro" id="IPR011990">
    <property type="entry name" value="TPR-like_helical_dom_sf"/>
</dbReference>
<feature type="repeat" description="TPR" evidence="1">
    <location>
        <begin position="343"/>
        <end position="376"/>
    </location>
</feature>
<comment type="caution">
    <text evidence="2">The sequence shown here is derived from an EMBL/GenBank/DDBJ whole genome shotgun (WGS) entry which is preliminary data.</text>
</comment>
<accession>A0A815WPR2</accession>
<dbReference type="Gene3D" id="3.90.176.10">
    <property type="entry name" value="Toxin ADP-ribosyltransferase, Chain A, domain 1"/>
    <property type="match status" value="1"/>
</dbReference>
<reference evidence="2" key="1">
    <citation type="submission" date="2021-02" db="EMBL/GenBank/DDBJ databases">
        <authorList>
            <person name="Nowell W R."/>
        </authorList>
    </citation>
    <scope>NUCLEOTIDE SEQUENCE</scope>
</reference>
<evidence type="ECO:0000313" key="2">
    <source>
        <dbReference type="EMBL" id="CAF1544568.1"/>
    </source>
</evidence>
<dbReference type="OrthoDB" id="5587616at2759"/>
<dbReference type="Proteomes" id="UP000681722">
    <property type="component" value="Unassembled WGS sequence"/>
</dbReference>
<dbReference type="SMART" id="SM00028">
    <property type="entry name" value="TPR"/>
    <property type="match status" value="3"/>
</dbReference>
<dbReference type="EMBL" id="CAJNOQ010026295">
    <property type="protein sequence ID" value="CAF1544568.1"/>
    <property type="molecule type" value="Genomic_DNA"/>
</dbReference>
<gene>
    <name evidence="2" type="ORF">GPM918_LOCUS38829</name>
    <name evidence="3" type="ORF">SRO942_LOCUS39679</name>
</gene>
<evidence type="ECO:0000256" key="1">
    <source>
        <dbReference type="PROSITE-ProRule" id="PRU00339"/>
    </source>
</evidence>
<evidence type="ECO:0000313" key="3">
    <source>
        <dbReference type="EMBL" id="CAF4405181.1"/>
    </source>
</evidence>
<evidence type="ECO:0008006" key="5">
    <source>
        <dbReference type="Google" id="ProtNLM"/>
    </source>
</evidence>
<dbReference type="Proteomes" id="UP000663829">
    <property type="component" value="Unassembled WGS sequence"/>
</dbReference>
<dbReference type="Gene3D" id="1.25.40.10">
    <property type="entry name" value="Tetratricopeptide repeat domain"/>
    <property type="match status" value="1"/>
</dbReference>
<keyword evidence="1" id="KW-0802">TPR repeat</keyword>
<dbReference type="AlphaFoldDB" id="A0A815WPR2"/>
<keyword evidence="4" id="KW-1185">Reference proteome</keyword>
<dbReference type="SUPFAM" id="SSF56399">
    <property type="entry name" value="ADP-ribosylation"/>
    <property type="match status" value="1"/>
</dbReference>
<dbReference type="InterPro" id="IPR019734">
    <property type="entry name" value="TPR_rpt"/>
</dbReference>
<evidence type="ECO:0000313" key="4">
    <source>
        <dbReference type="Proteomes" id="UP000663829"/>
    </source>
</evidence>
<dbReference type="EMBL" id="CAJOBC010091945">
    <property type="protein sequence ID" value="CAF4405181.1"/>
    <property type="molecule type" value="Genomic_DNA"/>
</dbReference>